<protein>
    <submittedName>
        <fullName evidence="5">Gfo/Idh/MocA family oxidoreductase</fullName>
    </submittedName>
</protein>
<dbReference type="SUPFAM" id="SSF55347">
    <property type="entry name" value="Glyceraldehyde-3-phosphate dehydrogenase-like, C-terminal domain"/>
    <property type="match status" value="1"/>
</dbReference>
<dbReference type="Gene3D" id="3.30.360.10">
    <property type="entry name" value="Dihydrodipicolinate Reductase, domain 2"/>
    <property type="match status" value="1"/>
</dbReference>
<dbReference type="Pfam" id="PF02894">
    <property type="entry name" value="GFO_IDH_MocA_C"/>
    <property type="match status" value="1"/>
</dbReference>
<sequence length="357" mass="37371">MTIRVGVIGAGIMGADHVRNLAGAVSGAAVELVADLDAERAAQAARTAGARSTTDPMALIKDPDVDAVVIASHDSTHAELLLACLEARRPVLCEKPLAPTVEEGRSVVEAEEALAAELGRSLVSLGFMRRFDPAHTELRRRLGAGELGEPLVAHCVSRNVRSAPDATNASAITNSAIHELDSMPWLLGTEVAEAAWLPGRKASSLAPAGLQDPAFMLLRMADGTLVTLELFLNAEYGYSTRLELVGERGTASFTESPLLELSVDRVRATDYPADWRPRFADAYRIELQAWIDSLRTGTPSPLATARDGLRASETAAALVASIEAGGAFVPVVHSAPRTASGAAFPAAANAVSAVAQA</sequence>
<comment type="caution">
    <text evidence="5">The sequence shown here is derived from an EMBL/GenBank/DDBJ whole genome shotgun (WGS) entry which is preliminary data.</text>
</comment>
<evidence type="ECO:0000313" key="5">
    <source>
        <dbReference type="EMBL" id="MEN2743248.1"/>
    </source>
</evidence>
<keyword evidence="6" id="KW-1185">Reference proteome</keyword>
<dbReference type="RefSeq" id="WP_345882727.1">
    <property type="nucleotide sequence ID" value="NZ_JBDFRB010000001.1"/>
</dbReference>
<proteinExistence type="inferred from homology"/>
<dbReference type="Pfam" id="PF01408">
    <property type="entry name" value="GFO_IDH_MocA"/>
    <property type="match status" value="1"/>
</dbReference>
<evidence type="ECO:0000259" key="3">
    <source>
        <dbReference type="Pfam" id="PF01408"/>
    </source>
</evidence>
<dbReference type="PANTHER" id="PTHR42840">
    <property type="entry name" value="NAD(P)-BINDING ROSSMANN-FOLD SUPERFAMILY PROTEIN-RELATED"/>
    <property type="match status" value="1"/>
</dbReference>
<dbReference type="SUPFAM" id="SSF51735">
    <property type="entry name" value="NAD(P)-binding Rossmann-fold domains"/>
    <property type="match status" value="1"/>
</dbReference>
<evidence type="ECO:0000256" key="1">
    <source>
        <dbReference type="ARBA" id="ARBA00010928"/>
    </source>
</evidence>
<feature type="domain" description="Gfo/Idh/MocA-like oxidoreductase C-terminal" evidence="4">
    <location>
        <begin position="140"/>
        <end position="326"/>
    </location>
</feature>
<dbReference type="InterPro" id="IPR000683">
    <property type="entry name" value="Gfo/Idh/MocA-like_OxRdtase_N"/>
</dbReference>
<dbReference type="Proteomes" id="UP001422074">
    <property type="component" value="Unassembled WGS sequence"/>
</dbReference>
<dbReference type="PANTHER" id="PTHR42840:SF3">
    <property type="entry name" value="BINDING ROSSMANN FOLD OXIDOREDUCTASE, PUTATIVE (AFU_ORTHOLOGUE AFUA_2G10240)-RELATED"/>
    <property type="match status" value="1"/>
</dbReference>
<feature type="domain" description="Gfo/Idh/MocA-like oxidoreductase N-terminal" evidence="3">
    <location>
        <begin position="3"/>
        <end position="113"/>
    </location>
</feature>
<gene>
    <name evidence="5" type="ORF">ABCQ75_01675</name>
</gene>
<evidence type="ECO:0000256" key="2">
    <source>
        <dbReference type="ARBA" id="ARBA00023002"/>
    </source>
</evidence>
<dbReference type="InterPro" id="IPR004104">
    <property type="entry name" value="Gfo/Idh/MocA-like_OxRdtase_C"/>
</dbReference>
<name>A0ABU9WZH3_9MICC</name>
<evidence type="ECO:0000313" key="6">
    <source>
        <dbReference type="Proteomes" id="UP001422074"/>
    </source>
</evidence>
<dbReference type="EMBL" id="JBDFRB010000001">
    <property type="protein sequence ID" value="MEN2743248.1"/>
    <property type="molecule type" value="Genomic_DNA"/>
</dbReference>
<comment type="similarity">
    <text evidence="1">Belongs to the Gfo/Idh/MocA family.</text>
</comment>
<keyword evidence="2" id="KW-0560">Oxidoreductase</keyword>
<dbReference type="InterPro" id="IPR036291">
    <property type="entry name" value="NAD(P)-bd_dom_sf"/>
</dbReference>
<evidence type="ECO:0000259" key="4">
    <source>
        <dbReference type="Pfam" id="PF02894"/>
    </source>
</evidence>
<reference evidence="5 6" key="1">
    <citation type="submission" date="2024-05" db="EMBL/GenBank/DDBJ databases">
        <title>Sinomonas sp. nov., isolated from a waste landfill.</title>
        <authorList>
            <person name="Zhao Y."/>
        </authorList>
    </citation>
    <scope>NUCLEOTIDE SEQUENCE [LARGE SCALE GENOMIC DNA]</scope>
    <source>
        <strain evidence="5 6">CCTCC AB2014300</strain>
    </source>
</reference>
<dbReference type="Gene3D" id="3.40.50.720">
    <property type="entry name" value="NAD(P)-binding Rossmann-like Domain"/>
    <property type="match status" value="1"/>
</dbReference>
<organism evidence="5 6">
    <name type="scientific">Sinomonas halotolerans</name>
    <dbReference type="NCBI Taxonomy" id="1644133"/>
    <lineage>
        <taxon>Bacteria</taxon>
        <taxon>Bacillati</taxon>
        <taxon>Actinomycetota</taxon>
        <taxon>Actinomycetes</taxon>
        <taxon>Micrococcales</taxon>
        <taxon>Micrococcaceae</taxon>
        <taxon>Sinomonas</taxon>
    </lineage>
</organism>
<accession>A0ABU9WZH3</accession>